<evidence type="ECO:0000313" key="3">
    <source>
        <dbReference type="EMBL" id="NEZ59139.1"/>
    </source>
</evidence>
<evidence type="ECO:0000256" key="1">
    <source>
        <dbReference type="SAM" id="MobiDB-lite"/>
    </source>
</evidence>
<dbReference type="InterPro" id="IPR012334">
    <property type="entry name" value="Pectin_lyas_fold"/>
</dbReference>
<dbReference type="InterPro" id="IPR008638">
    <property type="entry name" value="FhaB/CdiA-like_TPS"/>
</dbReference>
<accession>A0A6M0RSP3</accession>
<dbReference type="InterPro" id="IPR059226">
    <property type="entry name" value="Choice_anch_Q_dom"/>
</dbReference>
<comment type="caution">
    <text evidence="3">The sequence shown here is derived from an EMBL/GenBank/DDBJ whole genome shotgun (WGS) entry which is preliminary data.</text>
</comment>
<dbReference type="InterPro" id="IPR011050">
    <property type="entry name" value="Pectin_lyase_fold/virulence"/>
</dbReference>
<name>A0A6M0RSP3_9CYAN</name>
<feature type="compositionally biased region" description="Polar residues" evidence="1">
    <location>
        <begin position="1337"/>
        <end position="1355"/>
    </location>
</feature>
<dbReference type="EMBL" id="QXHD01000004">
    <property type="protein sequence ID" value="NEZ59139.1"/>
    <property type="molecule type" value="Genomic_DNA"/>
</dbReference>
<gene>
    <name evidence="3" type="ORF">DXZ20_26545</name>
</gene>
<dbReference type="SMART" id="SM00912">
    <property type="entry name" value="Haemagg_act"/>
    <property type="match status" value="1"/>
</dbReference>
<dbReference type="InterPro" id="IPR006626">
    <property type="entry name" value="PbH1"/>
</dbReference>
<evidence type="ECO:0000259" key="2">
    <source>
        <dbReference type="SMART" id="SM00912"/>
    </source>
</evidence>
<dbReference type="RefSeq" id="WP_163702096.1">
    <property type="nucleotide sequence ID" value="NZ_QXHD01000004.1"/>
</dbReference>
<proteinExistence type="predicted"/>
<dbReference type="Pfam" id="PF18886">
    <property type="entry name" value="DUF5649"/>
    <property type="match status" value="2"/>
</dbReference>
<dbReference type="Proteomes" id="UP000481033">
    <property type="component" value="Unassembled WGS sequence"/>
</dbReference>
<reference evidence="3 4" key="1">
    <citation type="journal article" date="2020" name="Microb. Ecol.">
        <title>Ecogenomics of the Marine Benthic Filamentous Cyanobacterium Adonisia.</title>
        <authorList>
            <person name="Walter J.M."/>
            <person name="Coutinho F.H."/>
            <person name="Leomil L."/>
            <person name="Hargreaves P.I."/>
            <person name="Campeao M.E."/>
            <person name="Vieira V.V."/>
            <person name="Silva B.S."/>
            <person name="Fistarol G.O."/>
            <person name="Salomon P.S."/>
            <person name="Sawabe T."/>
            <person name="Mino S."/>
            <person name="Hosokawa M."/>
            <person name="Miyashita H."/>
            <person name="Maruyama F."/>
            <person name="van Verk M.C."/>
            <person name="Dutilh B.E."/>
            <person name="Thompson C.C."/>
            <person name="Thompson F.L."/>
        </authorList>
    </citation>
    <scope>NUCLEOTIDE SEQUENCE [LARGE SCALE GENOMIC DNA]</scope>
    <source>
        <strain evidence="3 4">CCMR0081</strain>
    </source>
</reference>
<dbReference type="SMART" id="SM00710">
    <property type="entry name" value="PbH1"/>
    <property type="match status" value="7"/>
</dbReference>
<dbReference type="NCBIfam" id="NF041518">
    <property type="entry name" value="choice_anch_Q"/>
    <property type="match status" value="1"/>
</dbReference>
<keyword evidence="4" id="KW-1185">Reference proteome</keyword>
<protein>
    <submittedName>
        <fullName evidence="3">Filamentous hemagglutinin N-terminal domain-containing protein</fullName>
    </submittedName>
</protein>
<evidence type="ECO:0000313" key="4">
    <source>
        <dbReference type="Proteomes" id="UP000481033"/>
    </source>
</evidence>
<sequence>MGDLNRTSWILAAQRAGIAMGALVSTVAILGQMPRGQAQLIPDTSLGAESSTVIPGVTINGAVADRIDGGAERGSNLFHSFSEFNIDAGQRVYFANPESIDNILSRVTGTNTSNIDGLLGVDGPANLFFLNPNGIVFGPGAELDIHGSFTASTAASLPLANGGEFRATPLNNELLTFSTPLGVQFNHQPQGDIDNQGDLTVDAGERLTLFGDNVLNSGSLTTPSGTVEVIGNHVSLADQATIGVSGQQGGQVLLSADTVDLSSGLIDISGTVTGGDLAVYADKSLTLGVTVDAAGGGHALFDPPTFTVNAEGANTIVSTLAGGNATISASDTININAVVNSNDQTNANTLTLDDENGDGRLAINLNAPILLGANQTLTGDGSTVNVNVTNPGIVQNGVNVAAIDGTVNLAAGNYQEGQPVTLNRNVTLSGAGAGSTTLNGANVHRVLQVNGGTVRVSDLTITNGRVQAGSGGGIQVGGNGNFTLANSTVANNTATGVGGGISLVGAADVGFENSTIANNAATGNGGGVDINFAPGGFELTVNNSTFSNNSAGGGGGGFSLGSNSSLNLNQSTVTENIASSGSGISNIFGGQATGRNSIVTGNNGGNINGTFTNGGNNLIDVGVRLAPLGDYGGPTQTHALLPGSVAIDSGSGTGTDQRGIAVVNNTRDIGAFESRGFTITANTASTPQTTNIDRVFANPLTVTVTSAFGEPVENGIVVFTAPETGATATLSNPTAILNNVGQASVTASANAITGNYAVTSNILNTSDVATFNLKNSLFNNITVDILADENDNNFTVGDVSLREAITIVEDGGTIEFTSTLSNGTITLGSGQLTLDRNLTIDGAGAPNLEVSGNNESRVFDIQGSGNTATIQNLRITNGNADLGGGLRVGRGNRLVLGNSRVENNAATTAGAGIYSEGTLQISGSTITDTLTLNAGANDIILDGPNNQFGTLELTGNNVTIQESSDTDLGPSTVSGTLEVTSSGSITDSGDIAISNTTTLIANNNIILDSENNRFGLLNLTGNNVLIQENGTASLGETNVPGDLTMIARDINIGPGFSVNGNLSLQPYQRDQAITIGSNAPPGLFTIDPTEIEQINTTAPNTITIGRSSGEGILNVAVNGTDPFDSPLTLQSPEGTVAITSGAQPLSLSDVVVEARNISLTAIGNISLANIQLLGSPPAGSIINIDTGLSQTQIRSLILEGSGGINAPLGFVNIFTDIIDATGANNQDIVTGAVTITSTFAQTLDNIFVRDSLTAENDIISTGFAQDPSGFNPAEGINELPLNFSDASDQIAADCRANASSTDQSEFVVTGRGGLPTSPSDPLSAHLDTVPWVTSPATNLPSSTISTAPMESSSPTPLREAQGWITQANGQIFFVTTPSTESSPYASGIPTASLCAADIDS</sequence>
<dbReference type="InterPro" id="IPR043709">
    <property type="entry name" value="DUF5649"/>
</dbReference>
<dbReference type="Gene3D" id="2.160.20.10">
    <property type="entry name" value="Single-stranded right-handed beta-helix, Pectin lyase-like"/>
    <property type="match status" value="1"/>
</dbReference>
<dbReference type="SUPFAM" id="SSF51126">
    <property type="entry name" value="Pectin lyase-like"/>
    <property type="match status" value="3"/>
</dbReference>
<dbReference type="NCBIfam" id="TIGR01901">
    <property type="entry name" value="adhes_NPXG"/>
    <property type="match status" value="1"/>
</dbReference>
<dbReference type="Pfam" id="PF05860">
    <property type="entry name" value="TPS"/>
    <property type="match status" value="1"/>
</dbReference>
<feature type="domain" description="Filamentous haemagglutinin FhaB/tRNA nuclease CdiA-like TPS" evidence="2">
    <location>
        <begin position="48"/>
        <end position="160"/>
    </location>
</feature>
<feature type="region of interest" description="Disordered" evidence="1">
    <location>
        <begin position="1337"/>
        <end position="1357"/>
    </location>
</feature>
<organism evidence="3 4">
    <name type="scientific">Adonisia turfae CCMR0081</name>
    <dbReference type="NCBI Taxonomy" id="2292702"/>
    <lineage>
        <taxon>Bacteria</taxon>
        <taxon>Bacillati</taxon>
        <taxon>Cyanobacteriota</taxon>
        <taxon>Adonisia</taxon>
        <taxon>Adonisia turfae</taxon>
    </lineage>
</organism>